<accession>A0A0F6VZ68</accession>
<dbReference type="KEGG" id="samy:DB32_000345"/>
<sequence>MGLCATLWLAGCQCASQARPARDPSASLRTPIGTNLDFLVDWSTAMPFVDLMKTSRPWIAGTTSSFDGGGTLDLDEHGWVRSLRPGQVARTLMVWDMTTHPAGRYVVLWDGEGELEYTAGATGRLVESESRPGRHVLDIDPRRFGPGIELVIMRTNPQNPVRNIRVLVPGGACSEDQARYCDERRPCGDAGECRSFEQIHREQVFHPDFLRSMRGYSAIRFMNWADANSTITREFETRWSDRTELEDVRWGPRAPLEVMIDLANRVHAEPWISLPSRADDDYARRAGELFRARLDPGLRVWVEYSNEVWNSMFPQHEYAADQGLRLGLSSDRYEAVLRYYSRRTGELHRAFGAGLGDASRMVRVYAGQSASPWVAEQILGFEGAGSRADAWAIAPYFGTTVTGETLPQWASLTPDEFFAREQASAIDVVREHVSGNLEIARQYGLPLVGYEGGQHYVGYDAAQTDQRIEQLFAAVNRDARMEGFYLRYLDAWRDAGGGLLMHHVDCAGGGRYGYWGASEYLGQPDEEAPKRRALMRWGQASR</sequence>
<dbReference type="Proteomes" id="UP000034883">
    <property type="component" value="Chromosome"/>
</dbReference>
<evidence type="ECO:0000313" key="2">
    <source>
        <dbReference type="Proteomes" id="UP000034883"/>
    </source>
</evidence>
<keyword evidence="2" id="KW-1185">Reference proteome</keyword>
<gene>
    <name evidence="1" type="ORF">DB32_000345</name>
</gene>
<proteinExistence type="predicted"/>
<organism evidence="1 2">
    <name type="scientific">Sandaracinus amylolyticus</name>
    <dbReference type="NCBI Taxonomy" id="927083"/>
    <lineage>
        <taxon>Bacteria</taxon>
        <taxon>Pseudomonadati</taxon>
        <taxon>Myxococcota</taxon>
        <taxon>Polyangia</taxon>
        <taxon>Polyangiales</taxon>
        <taxon>Sandaracinaceae</taxon>
        <taxon>Sandaracinus</taxon>
    </lineage>
</organism>
<evidence type="ECO:0000313" key="1">
    <source>
        <dbReference type="EMBL" id="AKF03196.1"/>
    </source>
</evidence>
<dbReference type="EMBL" id="CP011125">
    <property type="protein sequence ID" value="AKF03196.1"/>
    <property type="molecule type" value="Genomic_DNA"/>
</dbReference>
<reference evidence="1 2" key="1">
    <citation type="submission" date="2015-03" db="EMBL/GenBank/DDBJ databases">
        <title>Genome assembly of Sandaracinus amylolyticus DSM 53668.</title>
        <authorList>
            <person name="Sharma G."/>
            <person name="Subramanian S."/>
        </authorList>
    </citation>
    <scope>NUCLEOTIDE SEQUENCE [LARGE SCALE GENOMIC DNA]</scope>
    <source>
        <strain evidence="1 2">DSM 53668</strain>
    </source>
</reference>
<dbReference type="AlphaFoldDB" id="A0A0F6VZ68"/>
<name>A0A0F6VZ68_9BACT</name>
<protein>
    <submittedName>
        <fullName evidence="1">Cellulose-binding domain protein</fullName>
    </submittedName>
</protein>
<dbReference type="STRING" id="927083.DB32_000345"/>